<dbReference type="EMBL" id="PNCJ01000017">
    <property type="protein sequence ID" value="TMP36590.1"/>
    <property type="molecule type" value="Genomic_DNA"/>
</dbReference>
<name>A0A5S3WYY1_9GAMM</name>
<proteinExistence type="predicted"/>
<evidence type="ECO:0000313" key="1">
    <source>
        <dbReference type="EMBL" id="TMP36590.1"/>
    </source>
</evidence>
<dbReference type="Pfam" id="PF12261">
    <property type="entry name" value="T_hemolysin"/>
    <property type="match status" value="1"/>
</dbReference>
<organism evidence="1 2">
    <name type="scientific">Pseudoalteromonas rubra</name>
    <dbReference type="NCBI Taxonomy" id="43658"/>
    <lineage>
        <taxon>Bacteria</taxon>
        <taxon>Pseudomonadati</taxon>
        <taxon>Pseudomonadota</taxon>
        <taxon>Gammaproteobacteria</taxon>
        <taxon>Alteromonadales</taxon>
        <taxon>Pseudoalteromonadaceae</taxon>
        <taxon>Pseudoalteromonas</taxon>
    </lineage>
</organism>
<dbReference type="InterPro" id="IPR022050">
    <property type="entry name" value="T_hemolysin"/>
</dbReference>
<sequence length="228" mass="25461">MTAIENCTQTLSTINTINPDSSCFSILKQLVASHYELVHEAIIEPKVDEFVSLKKSANGCEEYLAAYGITYAANKALFSEQYIEGDNIETHVLDTLGIELSRQEICEIGAFSSFKGRGGALKLLESLPYIMWSKGQKYTLVTVTPIVEKMIGRLGFYFHEVARASVEMLPPQQQSTWGRYYEHNPKVLLVDLAASLQSTLPLLFGKYQVAELRLNEHGKVLNHLEVAA</sequence>
<evidence type="ECO:0008006" key="3">
    <source>
        <dbReference type="Google" id="ProtNLM"/>
    </source>
</evidence>
<gene>
    <name evidence="1" type="ORF">CWB98_13240</name>
</gene>
<reference evidence="1 2" key="1">
    <citation type="submission" date="2018-01" db="EMBL/GenBank/DDBJ databases">
        <authorList>
            <person name="Paulsen S."/>
            <person name="Gram L.K."/>
        </authorList>
    </citation>
    <scope>NUCLEOTIDE SEQUENCE [LARGE SCALE GENOMIC DNA]</scope>
    <source>
        <strain evidence="1 2">S2599</strain>
    </source>
</reference>
<dbReference type="Proteomes" id="UP000306719">
    <property type="component" value="Unassembled WGS sequence"/>
</dbReference>
<accession>A0A5S3WYY1</accession>
<reference evidence="2" key="2">
    <citation type="submission" date="2019-06" db="EMBL/GenBank/DDBJ databases">
        <title>Co-occurence of chitin degradation, pigmentation and bioactivity in marine Pseudoalteromonas.</title>
        <authorList>
            <person name="Sonnenschein E.C."/>
            <person name="Bech P.K."/>
        </authorList>
    </citation>
    <scope>NUCLEOTIDE SEQUENCE [LARGE SCALE GENOMIC DNA]</scope>
    <source>
        <strain evidence="2">S2599</strain>
    </source>
</reference>
<dbReference type="RefSeq" id="WP_138545278.1">
    <property type="nucleotide sequence ID" value="NZ_PNCJ01000017.1"/>
</dbReference>
<dbReference type="OrthoDB" id="7432757at2"/>
<dbReference type="AlphaFoldDB" id="A0A5S3WYY1"/>
<protein>
    <recommendedName>
        <fullName evidence="3">Thermostable hemolysin</fullName>
    </recommendedName>
</protein>
<comment type="caution">
    <text evidence="1">The sequence shown here is derived from an EMBL/GenBank/DDBJ whole genome shotgun (WGS) entry which is preliminary data.</text>
</comment>
<evidence type="ECO:0000313" key="2">
    <source>
        <dbReference type="Proteomes" id="UP000306719"/>
    </source>
</evidence>